<dbReference type="PANTHER" id="PTHR24064">
    <property type="entry name" value="SOLUTE CARRIER FAMILY 22 MEMBER"/>
    <property type="match status" value="1"/>
</dbReference>
<dbReference type="SUPFAM" id="SSF103473">
    <property type="entry name" value="MFS general substrate transporter"/>
    <property type="match status" value="1"/>
</dbReference>
<keyword evidence="8" id="KW-1185">Reference proteome</keyword>
<dbReference type="Proteomes" id="UP000039865">
    <property type="component" value="Unassembled WGS sequence"/>
</dbReference>
<dbReference type="GO" id="GO:0016020">
    <property type="term" value="C:membrane"/>
    <property type="evidence" value="ECO:0007669"/>
    <property type="project" value="UniProtKB-SubCell"/>
</dbReference>
<name>A0A077ZRH5_STYLE</name>
<proteinExistence type="predicted"/>
<keyword evidence="3 5" id="KW-1133">Transmembrane helix</keyword>
<feature type="domain" description="Major facilitator superfamily (MFS) profile" evidence="6">
    <location>
        <begin position="1"/>
        <end position="496"/>
    </location>
</feature>
<feature type="transmembrane region" description="Helical" evidence="5">
    <location>
        <begin position="416"/>
        <end position="436"/>
    </location>
</feature>
<evidence type="ECO:0000256" key="3">
    <source>
        <dbReference type="ARBA" id="ARBA00022989"/>
    </source>
</evidence>
<feature type="transmembrane region" description="Helical" evidence="5">
    <location>
        <begin position="448"/>
        <end position="467"/>
    </location>
</feature>
<accession>A0A077ZRH5</accession>
<gene>
    <name evidence="7" type="primary">Contig13223.g14108</name>
    <name evidence="7" type="ORF">STYLEM_1018</name>
</gene>
<sequence>MKPHYECAATGSEEYHSCKREEFCGNSDVSWRIDYSKIETLNNWVQKLNLFCISDNQLGLIGSSFFIGAFIGSLIIPRLADVYGRKRPYLFGLCLYACTAFIYPFSTSLYLNYFLIFLGGISESGRYYVGFVYLQELMPQSHQTYIGLNIFMVHGFAKLWYDVYFYKISKNWIFMNYSSIIKAILCLISVHFILPESPRYLLSSNQNDKARESFRKIARFNGIKTDQSDIGDFELSDQNKRNSNGNHKESLINQEEQIEIVSKQENQNIKDNMLLDDQEISQSEQKEKLLQNQYLNPTIQPVKKVEKVQRLINEKIFRNNLLIMIFSWSTASFGFYLIPYFLSSINTLLHENRYNVFELAIASSISEILANVFCYVITSIFPNKKSLILSYILAFFGSMGFWVAKDTVLSSSNILYYVLFSKFGITVAFDVTYVIMGELFPTLLKATAFGICNVIARFITILAPRIALLPQPYPMLIFSFSCLIAGLLGLMLKPIY</sequence>
<feature type="transmembrane region" description="Helical" evidence="5">
    <location>
        <begin position="58"/>
        <end position="76"/>
    </location>
</feature>
<protein>
    <submittedName>
        <fullName evidence="7">Organic cation</fullName>
    </submittedName>
</protein>
<evidence type="ECO:0000256" key="4">
    <source>
        <dbReference type="ARBA" id="ARBA00023136"/>
    </source>
</evidence>
<evidence type="ECO:0000313" key="7">
    <source>
        <dbReference type="EMBL" id="CDW72064.1"/>
    </source>
</evidence>
<dbReference type="Gene3D" id="1.20.1250.20">
    <property type="entry name" value="MFS general substrate transporter like domains"/>
    <property type="match status" value="1"/>
</dbReference>
<feature type="transmembrane region" description="Helical" evidence="5">
    <location>
        <begin position="354"/>
        <end position="376"/>
    </location>
</feature>
<organism evidence="7 8">
    <name type="scientific">Stylonychia lemnae</name>
    <name type="common">Ciliate</name>
    <dbReference type="NCBI Taxonomy" id="5949"/>
    <lineage>
        <taxon>Eukaryota</taxon>
        <taxon>Sar</taxon>
        <taxon>Alveolata</taxon>
        <taxon>Ciliophora</taxon>
        <taxon>Intramacronucleata</taxon>
        <taxon>Spirotrichea</taxon>
        <taxon>Stichotrichia</taxon>
        <taxon>Sporadotrichida</taxon>
        <taxon>Oxytrichidae</taxon>
        <taxon>Stylonychinae</taxon>
        <taxon>Stylonychia</taxon>
    </lineage>
</organism>
<feature type="transmembrane region" description="Helical" evidence="5">
    <location>
        <begin position="388"/>
        <end position="404"/>
    </location>
</feature>
<evidence type="ECO:0000256" key="1">
    <source>
        <dbReference type="ARBA" id="ARBA00004141"/>
    </source>
</evidence>
<keyword evidence="2 5" id="KW-0812">Transmembrane</keyword>
<dbReference type="InParanoid" id="A0A077ZRH5"/>
<dbReference type="OrthoDB" id="4139357at2759"/>
<evidence type="ECO:0000259" key="6">
    <source>
        <dbReference type="PROSITE" id="PS50850"/>
    </source>
</evidence>
<dbReference type="EMBL" id="CCKQ01000975">
    <property type="protein sequence ID" value="CDW72064.1"/>
    <property type="molecule type" value="Genomic_DNA"/>
</dbReference>
<feature type="transmembrane region" description="Helical" evidence="5">
    <location>
        <begin position="172"/>
        <end position="194"/>
    </location>
</feature>
<evidence type="ECO:0000256" key="5">
    <source>
        <dbReference type="SAM" id="Phobius"/>
    </source>
</evidence>
<dbReference type="OMA" id="TPIAYLM"/>
<feature type="transmembrane region" description="Helical" evidence="5">
    <location>
        <begin position="321"/>
        <end position="342"/>
    </location>
</feature>
<comment type="subcellular location">
    <subcellularLocation>
        <location evidence="1">Membrane</location>
        <topology evidence="1">Multi-pass membrane protein</topology>
    </subcellularLocation>
</comment>
<dbReference type="InterPro" id="IPR036259">
    <property type="entry name" value="MFS_trans_sf"/>
</dbReference>
<dbReference type="Pfam" id="PF07690">
    <property type="entry name" value="MFS_1"/>
    <property type="match status" value="1"/>
</dbReference>
<feature type="transmembrane region" description="Helical" evidence="5">
    <location>
        <begin position="473"/>
        <end position="492"/>
    </location>
</feature>
<dbReference type="InterPro" id="IPR020846">
    <property type="entry name" value="MFS_dom"/>
</dbReference>
<evidence type="ECO:0000313" key="8">
    <source>
        <dbReference type="Proteomes" id="UP000039865"/>
    </source>
</evidence>
<reference evidence="7 8" key="1">
    <citation type="submission" date="2014-06" db="EMBL/GenBank/DDBJ databases">
        <authorList>
            <person name="Swart Estienne"/>
        </authorList>
    </citation>
    <scope>NUCLEOTIDE SEQUENCE [LARGE SCALE GENOMIC DNA]</scope>
    <source>
        <strain evidence="7 8">130c</strain>
    </source>
</reference>
<dbReference type="GO" id="GO:0022857">
    <property type="term" value="F:transmembrane transporter activity"/>
    <property type="evidence" value="ECO:0007669"/>
    <property type="project" value="InterPro"/>
</dbReference>
<feature type="transmembrane region" description="Helical" evidence="5">
    <location>
        <begin position="88"/>
        <end position="105"/>
    </location>
</feature>
<keyword evidence="4 5" id="KW-0472">Membrane</keyword>
<evidence type="ECO:0000256" key="2">
    <source>
        <dbReference type="ARBA" id="ARBA00022692"/>
    </source>
</evidence>
<dbReference type="InterPro" id="IPR011701">
    <property type="entry name" value="MFS"/>
</dbReference>
<dbReference type="PROSITE" id="PS50850">
    <property type="entry name" value="MFS"/>
    <property type="match status" value="1"/>
</dbReference>
<dbReference type="AlphaFoldDB" id="A0A077ZRH5"/>